<evidence type="ECO:0000313" key="2">
    <source>
        <dbReference type="Proteomes" id="UP000805649"/>
    </source>
</evidence>
<organism evidence="1 2">
    <name type="scientific">Colletotrichum truncatum</name>
    <name type="common">Anthracnose fungus</name>
    <name type="synonym">Colletotrichum capsici</name>
    <dbReference type="NCBI Taxonomy" id="5467"/>
    <lineage>
        <taxon>Eukaryota</taxon>
        <taxon>Fungi</taxon>
        <taxon>Dikarya</taxon>
        <taxon>Ascomycota</taxon>
        <taxon>Pezizomycotina</taxon>
        <taxon>Sordariomycetes</taxon>
        <taxon>Hypocreomycetidae</taxon>
        <taxon>Glomerellales</taxon>
        <taxon>Glomerellaceae</taxon>
        <taxon>Colletotrichum</taxon>
        <taxon>Colletotrichum truncatum species complex</taxon>
    </lineage>
</organism>
<proteinExistence type="predicted"/>
<dbReference type="EMBL" id="VUJX02000005">
    <property type="protein sequence ID" value="KAL0936826.1"/>
    <property type="molecule type" value="Genomic_DNA"/>
</dbReference>
<comment type="caution">
    <text evidence="1">The sequence shown here is derived from an EMBL/GenBank/DDBJ whole genome shotgun (WGS) entry which is preliminary data.</text>
</comment>
<evidence type="ECO:0000313" key="1">
    <source>
        <dbReference type="EMBL" id="KAL0936826.1"/>
    </source>
</evidence>
<protein>
    <submittedName>
        <fullName evidence="1">Fungalysin metallopeptidase</fullName>
    </submittedName>
</protein>
<sequence length="656" mass="71017">MRFALALVAAGLAAGTDAHPSHHRGGATAALDKRRIDLSKYRMDQVSAFVNAETAHSSPIVRSLVKRADYVQTAIDVVKREAQGVEFRVVDDHYVGSNGVAHVNFKQMVHGLDIDNANFNVNIGPSGDVLSYASSFHKGALPSESPFTKRAFSNPYDALNSSITTLGLPIQVGQVSSQPKLSAGALETYTLTGATGSVADPEVRLVYLAKGNNDLKLTWRVETNTGNNWLRSYVDASNTKDIYGVVDFTSDFASYNVLPWGVADPAEGVSRNIESDPWLIKASPFTWQGDGTTNYTTTRGNNVVVGANPDGLADEDNTAFLERFRPESAEFDFNFPYDPAAEDPKTYLNASIVQAFYTINRYHDVLYTLGFNEAAGNFQTNNNGRGGLDNDSVVVDVQDGAGFNNANFQTPADGEIPRMRLFLFDRTNPMRDAGFAADIVIHEYTHGVSGRLTGGPAMIGCLGSFEAASMNEGWSDFFALAILTKANATRDTDIAIGSWLTGDSAKGIRLFPYSTSLERNPLTWAAIMAKERPSTNDVGSVWANTLYEMMWNLIDKHGATADEIPALDAKGTPTAGKFLAMKIVLDGLALQGCTPSTFTARDSIIDADKVLTGGDNECEIWRAFAHRGLGVDAVEDQSLPAREGRYQDGFKIPAQC</sequence>
<dbReference type="Proteomes" id="UP000805649">
    <property type="component" value="Unassembled WGS sequence"/>
</dbReference>
<keyword evidence="2" id="KW-1185">Reference proteome</keyword>
<accession>A0ACC3YXY1</accession>
<reference evidence="1 2" key="1">
    <citation type="journal article" date="2020" name="Phytopathology">
        <title>Genome Sequence Resources of Colletotrichum truncatum, C. plurivorum, C. musicola, and C. sojae: Four Species Pathogenic to Soybean (Glycine max).</title>
        <authorList>
            <person name="Rogerio F."/>
            <person name="Boufleur T.R."/>
            <person name="Ciampi-Guillardi M."/>
            <person name="Sukno S.A."/>
            <person name="Thon M.R."/>
            <person name="Massola Junior N.S."/>
            <person name="Baroncelli R."/>
        </authorList>
    </citation>
    <scope>NUCLEOTIDE SEQUENCE [LARGE SCALE GENOMIC DNA]</scope>
    <source>
        <strain evidence="1 2">CMES1059</strain>
    </source>
</reference>
<gene>
    <name evidence="1" type="ORF">CTRU02_209042</name>
</gene>
<name>A0ACC3YXY1_COLTU</name>